<evidence type="ECO:0000313" key="3">
    <source>
        <dbReference type="Proteomes" id="UP001432027"/>
    </source>
</evidence>
<dbReference type="Proteomes" id="UP001432027">
    <property type="component" value="Unassembled WGS sequence"/>
</dbReference>
<name>A0AAV5UL22_9BILA</name>
<dbReference type="EMBL" id="BTSX01000006">
    <property type="protein sequence ID" value="GMT07101.1"/>
    <property type="molecule type" value="Genomic_DNA"/>
</dbReference>
<accession>A0AAV5UL22</accession>
<feature type="transmembrane region" description="Helical" evidence="1">
    <location>
        <begin position="139"/>
        <end position="158"/>
    </location>
</feature>
<feature type="non-terminal residue" evidence="2">
    <location>
        <position position="1"/>
    </location>
</feature>
<gene>
    <name evidence="2" type="ORF">PENTCL1PPCAC_29275</name>
</gene>
<evidence type="ECO:0000313" key="2">
    <source>
        <dbReference type="EMBL" id="GMT07101.1"/>
    </source>
</evidence>
<keyword evidence="3" id="KW-1185">Reference proteome</keyword>
<evidence type="ECO:0000256" key="1">
    <source>
        <dbReference type="SAM" id="Phobius"/>
    </source>
</evidence>
<proteinExistence type="predicted"/>
<feature type="transmembrane region" description="Helical" evidence="1">
    <location>
        <begin position="203"/>
        <end position="226"/>
    </location>
</feature>
<keyword evidence="1" id="KW-0472">Membrane</keyword>
<dbReference type="PANTHER" id="PTHR22714:SF7">
    <property type="entry name" value="SOLUTE-BINDING PROTEIN FAMILY 3_N-TERMINAL DOMAIN-CONTAINING PROTEIN"/>
    <property type="match status" value="1"/>
</dbReference>
<keyword evidence="1" id="KW-1133">Transmembrane helix</keyword>
<dbReference type="PANTHER" id="PTHR22714">
    <property type="entry name" value="PROTEIN CBG02446-RELATED"/>
    <property type="match status" value="1"/>
</dbReference>
<dbReference type="AlphaFoldDB" id="A0AAV5UL22"/>
<protein>
    <recommendedName>
        <fullName evidence="4">Ionotropic glutamate receptor C-terminal domain-containing protein</fullName>
    </recommendedName>
</protein>
<dbReference type="SUPFAM" id="SSF53850">
    <property type="entry name" value="Periplasmic binding protein-like II"/>
    <property type="match status" value="1"/>
</dbReference>
<organism evidence="2 3">
    <name type="scientific">Pristionchus entomophagus</name>
    <dbReference type="NCBI Taxonomy" id="358040"/>
    <lineage>
        <taxon>Eukaryota</taxon>
        <taxon>Metazoa</taxon>
        <taxon>Ecdysozoa</taxon>
        <taxon>Nematoda</taxon>
        <taxon>Chromadorea</taxon>
        <taxon>Rhabditida</taxon>
        <taxon>Rhabditina</taxon>
        <taxon>Diplogasteromorpha</taxon>
        <taxon>Diplogasteroidea</taxon>
        <taxon>Neodiplogasteridae</taxon>
        <taxon>Pristionchus</taxon>
    </lineage>
</organism>
<reference evidence="2" key="1">
    <citation type="submission" date="2023-10" db="EMBL/GenBank/DDBJ databases">
        <title>Genome assembly of Pristionchus species.</title>
        <authorList>
            <person name="Yoshida K."/>
            <person name="Sommer R.J."/>
        </authorList>
    </citation>
    <scope>NUCLEOTIDE SEQUENCE</scope>
    <source>
        <strain evidence="2">RS0144</strain>
    </source>
</reference>
<feature type="non-terminal residue" evidence="2">
    <location>
        <position position="409"/>
    </location>
</feature>
<feature type="transmembrane region" description="Helical" evidence="1">
    <location>
        <begin position="381"/>
        <end position="408"/>
    </location>
</feature>
<sequence>GKLRILITPSGTEANGSCPHFPQFAPSINCPYPGWCLEIIDVLVRSGNIPHEFVVDRNASGYIDIGRLQDNGTFSGILGRVESGEVDLACIFLQKSMLRLQYFDYSVAVSQIRPVFIVREITETIWSLLLNCLLSYDSGVWIGMLVAVITQMLVTTLIGRTETNSGVRETRANGKFFSWDVFDEMFNGGDHPFYFISGKLARLIFSIFQIGLLHGMYTSLLLTALVTPADSQADAVRLIESGRYKLVSDKSRWFAQEVDASSDPIFTQFREATKHNPIVDAISDKHALDLVSQGGYIYQTQNDEGIMAEEARKCYTFVFTRGLPFRSAHFLVRKGSPWLADLNDDIMRNYPMIDQRQLLNVRPNCAKSQFATPGPSDPLNFWSVSGIFMLASCGLIIATVALIIEYIVS</sequence>
<keyword evidence="1" id="KW-0812">Transmembrane</keyword>
<dbReference type="InterPro" id="IPR040128">
    <property type="entry name" value="T25E4.2-like"/>
</dbReference>
<dbReference type="Gene3D" id="3.40.190.10">
    <property type="entry name" value="Periplasmic binding protein-like II"/>
    <property type="match status" value="1"/>
</dbReference>
<comment type="caution">
    <text evidence="2">The sequence shown here is derived from an EMBL/GenBank/DDBJ whole genome shotgun (WGS) entry which is preliminary data.</text>
</comment>
<evidence type="ECO:0008006" key="4">
    <source>
        <dbReference type="Google" id="ProtNLM"/>
    </source>
</evidence>